<feature type="domain" description="EGF-like calcium-binding" evidence="17">
    <location>
        <begin position="232"/>
        <end position="271"/>
    </location>
</feature>
<dbReference type="AlphaFoldDB" id="A0A3Q3KFQ3"/>
<dbReference type="Pfam" id="PF00057">
    <property type="entry name" value="Ldl_recept_a"/>
    <property type="match status" value="4"/>
</dbReference>
<dbReference type="SMART" id="SM00179">
    <property type="entry name" value="EGF_CA"/>
    <property type="match status" value="2"/>
</dbReference>
<keyword evidence="2" id="KW-1003">Cell membrane</keyword>
<dbReference type="Pfam" id="PF00058">
    <property type="entry name" value="Ldl_recept_b"/>
    <property type="match status" value="1"/>
</dbReference>
<feature type="repeat" description="LDL-receptor class B" evidence="14">
    <location>
        <begin position="447"/>
        <end position="491"/>
    </location>
</feature>
<keyword evidence="9 15" id="KW-0472">Membrane</keyword>
<feature type="disulfide bond" evidence="13">
    <location>
        <begin position="38"/>
        <end position="56"/>
    </location>
</feature>
<dbReference type="InterPro" id="IPR000742">
    <property type="entry name" value="EGF"/>
</dbReference>
<dbReference type="PRINTS" id="PR00261">
    <property type="entry name" value="LDLRECEPTOR"/>
</dbReference>
<dbReference type="Ensembl" id="ENSMALT00000028939.1">
    <property type="protein sequence ID" value="ENSMALP00000028421.1"/>
    <property type="gene ID" value="ENSMALG00000019694.1"/>
</dbReference>
<evidence type="ECO:0000256" key="1">
    <source>
        <dbReference type="ARBA" id="ARBA00004251"/>
    </source>
</evidence>
<evidence type="ECO:0000256" key="5">
    <source>
        <dbReference type="ARBA" id="ARBA00022692"/>
    </source>
</evidence>
<evidence type="ECO:0000256" key="16">
    <source>
        <dbReference type="SAM" id="SignalP"/>
    </source>
</evidence>
<keyword evidence="20" id="KW-1185">Reference proteome</keyword>
<evidence type="ECO:0000256" key="7">
    <source>
        <dbReference type="ARBA" id="ARBA00022737"/>
    </source>
</evidence>
<evidence type="ECO:0000256" key="13">
    <source>
        <dbReference type="PROSITE-ProRule" id="PRU00124"/>
    </source>
</evidence>
<reference evidence="19" key="2">
    <citation type="submission" date="2025-09" db="UniProtKB">
        <authorList>
            <consortium name="Ensembl"/>
        </authorList>
    </citation>
    <scope>IDENTIFICATION</scope>
</reference>
<dbReference type="PANTHER" id="PTHR22722:SF14">
    <property type="entry name" value="MEGALIN, ISOFORM A"/>
    <property type="match status" value="1"/>
</dbReference>
<evidence type="ECO:0000256" key="10">
    <source>
        <dbReference type="ARBA" id="ARBA00023157"/>
    </source>
</evidence>
<dbReference type="SUPFAM" id="SSF63825">
    <property type="entry name" value="YWTD domain"/>
    <property type="match status" value="1"/>
</dbReference>
<keyword evidence="10 13" id="KW-1015">Disulfide bond</keyword>
<evidence type="ECO:0000256" key="11">
    <source>
        <dbReference type="ARBA" id="ARBA00023170"/>
    </source>
</evidence>
<keyword evidence="8 15" id="KW-1133">Transmembrane helix</keyword>
<keyword evidence="6 16" id="KW-0732">Signal</keyword>
<dbReference type="Gene3D" id="2.120.10.30">
    <property type="entry name" value="TolB, C-terminal domain"/>
    <property type="match status" value="1"/>
</dbReference>
<dbReference type="SUPFAM" id="SSF57196">
    <property type="entry name" value="EGF/Laminin"/>
    <property type="match status" value="2"/>
</dbReference>
<dbReference type="GeneID" id="109966880"/>
<feature type="signal peptide" evidence="16">
    <location>
        <begin position="1"/>
        <end position="25"/>
    </location>
</feature>
<keyword evidence="11" id="KW-0675">Receptor</keyword>
<dbReference type="PROSITE" id="PS01209">
    <property type="entry name" value="LDLRA_1"/>
    <property type="match status" value="1"/>
</dbReference>
<dbReference type="PROSITE" id="PS00010">
    <property type="entry name" value="ASX_HYDROXYL"/>
    <property type="match status" value="1"/>
</dbReference>
<keyword evidence="3" id="KW-0245">EGF-like domain</keyword>
<feature type="disulfide bond" evidence="13">
    <location>
        <begin position="176"/>
        <end position="191"/>
    </location>
</feature>
<protein>
    <submittedName>
        <fullName evidence="19">Uncharacterized protein</fullName>
    </submittedName>
</protein>
<feature type="disulfide bond" evidence="13">
    <location>
        <begin position="89"/>
        <end position="104"/>
    </location>
</feature>
<evidence type="ECO:0000256" key="3">
    <source>
        <dbReference type="ARBA" id="ARBA00022536"/>
    </source>
</evidence>
<dbReference type="PROSITE" id="PS50068">
    <property type="entry name" value="LDLRA_2"/>
    <property type="match status" value="4"/>
</dbReference>
<feature type="domain" description="EGF-like" evidence="18">
    <location>
        <begin position="195"/>
        <end position="231"/>
    </location>
</feature>
<feature type="disulfide bond" evidence="13">
    <location>
        <begin position="164"/>
        <end position="182"/>
    </location>
</feature>
<accession>A0A3Q3KFQ3</accession>
<feature type="disulfide bond" evidence="13">
    <location>
        <begin position="70"/>
        <end position="82"/>
    </location>
</feature>
<dbReference type="GO" id="GO:0006898">
    <property type="term" value="P:receptor-mediated endocytosis"/>
    <property type="evidence" value="ECO:0007669"/>
    <property type="project" value="TreeGrafter"/>
</dbReference>
<dbReference type="FunFam" id="4.10.400.10:FF:000034">
    <property type="entry name" value="Low-density lipoprotein receptor-related protein 2"/>
    <property type="match status" value="1"/>
</dbReference>
<dbReference type="SMART" id="SM00181">
    <property type="entry name" value="EGF"/>
    <property type="match status" value="2"/>
</dbReference>
<dbReference type="SMART" id="SM00135">
    <property type="entry name" value="LY"/>
    <property type="match status" value="5"/>
</dbReference>
<dbReference type="GO" id="GO:0005509">
    <property type="term" value="F:calcium ion binding"/>
    <property type="evidence" value="ECO:0007669"/>
    <property type="project" value="InterPro"/>
</dbReference>
<dbReference type="FunFam" id="2.120.10.30:FF:000241">
    <property type="entry name" value="Low-density lipoprotein receptor-related protein 6"/>
    <property type="match status" value="1"/>
</dbReference>
<evidence type="ECO:0000256" key="8">
    <source>
        <dbReference type="ARBA" id="ARBA00022989"/>
    </source>
</evidence>
<dbReference type="InterPro" id="IPR011042">
    <property type="entry name" value="6-blade_b-propeller_TolB-like"/>
</dbReference>
<evidence type="ECO:0000256" key="12">
    <source>
        <dbReference type="ARBA" id="ARBA00023180"/>
    </source>
</evidence>
<keyword evidence="4" id="KW-0254">Endocytosis</keyword>
<dbReference type="InterPro" id="IPR023415">
    <property type="entry name" value="LDLR_class-A_CS"/>
</dbReference>
<keyword evidence="5 15" id="KW-0812">Transmembrane</keyword>
<dbReference type="Proteomes" id="UP000261600">
    <property type="component" value="Unplaced"/>
</dbReference>
<comment type="subcellular location">
    <subcellularLocation>
        <location evidence="1">Cell membrane</location>
        <topology evidence="1">Single-pass type I membrane protein</topology>
    </subcellularLocation>
</comment>
<feature type="transmembrane region" description="Helical" evidence="15">
    <location>
        <begin position="594"/>
        <end position="616"/>
    </location>
</feature>
<sequence>MGHVGGVFLLLAHLILHHIWDATSGSLPTCHQTLEFRCSDGSCIPRLSVCDGHADCEDDSDEHHCSYVWCKKEEFACRSRRCISLRYLCNGIDECGDGSDESSCQNCTTGFFSCGLSGPCLPRNKLCDGQTDCKDGWDEMRELCGLLQPHPQMSPTCRASEFQCGDGQCIRQVWRCDHSRDCSDGSDEDNCDQDECQVNNGGCSHHCVDQPMGFFCHCPDNMRLVADSQCEEIDPCLERDVCDQLCVYMNGSLTCDCLEGYHMDPATRGCKANGDEAQLVFTSSKGIRQMSITGTEYKALGPRLPGTGPVAVLVSNRTLYWAQQGRGSIYRVSMDEKPQEAVLVLNVPGSVSGLTVDWIHQILLWTSIESDSVNVGLLDGSAHRQLITGLDKPSAVAVEPLQGLLFWAQCGSFPKIERASLDGRDRMPLVTSLVREPVSLTLDVSRKLLYWVDQGMRSISRVNLEGRDRKTVVESNGYLDQPFGLAVFEGFVYWSEGVTSSICRANKHNGSQLQVLLTNVTSPGGVVIIQPALQPNGPSVCERTGTECQHKCVNPQAESPKFSCVLPETGQKKSDKIPAISRNIPTSTLSNHTFAGILFLIVFLSMLLLGMAFWWWRKQLRLSRCLTVQNTSLKESQDPLIIQGPPIHANACLVKETLPKLDLDRE</sequence>
<dbReference type="InterPro" id="IPR051221">
    <property type="entry name" value="LDLR-related"/>
</dbReference>
<evidence type="ECO:0000256" key="14">
    <source>
        <dbReference type="PROSITE-ProRule" id="PRU00461"/>
    </source>
</evidence>
<dbReference type="SUPFAM" id="SSF57424">
    <property type="entry name" value="LDL receptor-like module"/>
    <property type="match status" value="4"/>
</dbReference>
<feature type="chain" id="PRO_5018709947" evidence="16">
    <location>
        <begin position="26"/>
        <end position="666"/>
    </location>
</feature>
<keyword evidence="7" id="KW-0677">Repeat</keyword>
<evidence type="ECO:0000256" key="2">
    <source>
        <dbReference type="ARBA" id="ARBA00022475"/>
    </source>
</evidence>
<comment type="caution">
    <text evidence="13">Lacks conserved residue(s) required for the propagation of feature annotation.</text>
</comment>
<dbReference type="InterPro" id="IPR001881">
    <property type="entry name" value="EGF-like_Ca-bd_dom"/>
</dbReference>
<evidence type="ECO:0000256" key="15">
    <source>
        <dbReference type="SAM" id="Phobius"/>
    </source>
</evidence>
<dbReference type="InterPro" id="IPR000033">
    <property type="entry name" value="LDLR_classB_rpt"/>
</dbReference>
<evidence type="ECO:0000313" key="19">
    <source>
        <dbReference type="Ensembl" id="ENSMALP00000028421.1"/>
    </source>
</evidence>
<organism evidence="19 20">
    <name type="scientific">Monopterus albus</name>
    <name type="common">Swamp eel</name>
    <dbReference type="NCBI Taxonomy" id="43700"/>
    <lineage>
        <taxon>Eukaryota</taxon>
        <taxon>Metazoa</taxon>
        <taxon>Chordata</taxon>
        <taxon>Craniata</taxon>
        <taxon>Vertebrata</taxon>
        <taxon>Euteleostomi</taxon>
        <taxon>Actinopterygii</taxon>
        <taxon>Neopterygii</taxon>
        <taxon>Teleostei</taxon>
        <taxon>Neoteleostei</taxon>
        <taxon>Acanthomorphata</taxon>
        <taxon>Anabantaria</taxon>
        <taxon>Synbranchiformes</taxon>
        <taxon>Synbranchidae</taxon>
        <taxon>Monopterus</taxon>
    </lineage>
</organism>
<dbReference type="InterPro" id="IPR002172">
    <property type="entry name" value="LDrepeatLR_classA_rpt"/>
</dbReference>
<feature type="disulfide bond" evidence="13">
    <location>
        <begin position="77"/>
        <end position="95"/>
    </location>
</feature>
<feature type="disulfide bond" evidence="13">
    <location>
        <begin position="50"/>
        <end position="65"/>
    </location>
</feature>
<feature type="disulfide bond" evidence="13">
    <location>
        <begin position="157"/>
        <end position="169"/>
    </location>
</feature>
<dbReference type="Gene3D" id="2.10.25.10">
    <property type="entry name" value="Laminin"/>
    <property type="match status" value="2"/>
</dbReference>
<dbReference type="FunFam" id="2.10.25.10:FF:000009">
    <property type="entry name" value="Low-density lipoprotein receptor isoform 1"/>
    <property type="match status" value="1"/>
</dbReference>
<dbReference type="STRING" id="43700.ENSMALP00000028421"/>
<evidence type="ECO:0000256" key="6">
    <source>
        <dbReference type="ARBA" id="ARBA00022729"/>
    </source>
</evidence>
<dbReference type="Gene3D" id="4.10.400.10">
    <property type="entry name" value="Low-density Lipoprotein Receptor"/>
    <property type="match status" value="4"/>
</dbReference>
<feature type="repeat" description="LDL-receptor class B" evidence="14">
    <location>
        <begin position="403"/>
        <end position="446"/>
    </location>
</feature>
<name>A0A3Q3KFQ3_MONAL</name>
<dbReference type="PANTHER" id="PTHR22722">
    <property type="entry name" value="LOW-DENSITY LIPOPROTEIN RECEPTOR-RELATED PROTEIN 2-RELATED"/>
    <property type="match status" value="1"/>
</dbReference>
<evidence type="ECO:0000256" key="4">
    <source>
        <dbReference type="ARBA" id="ARBA00022583"/>
    </source>
</evidence>
<dbReference type="RefSeq" id="XP_020467751.1">
    <property type="nucleotide sequence ID" value="XM_020612095.1"/>
</dbReference>
<proteinExistence type="predicted"/>
<dbReference type="GO" id="GO:0016324">
    <property type="term" value="C:apical plasma membrane"/>
    <property type="evidence" value="ECO:0007669"/>
    <property type="project" value="TreeGrafter"/>
</dbReference>
<feature type="domain" description="EGF-like calcium-binding" evidence="17">
    <location>
        <begin position="192"/>
        <end position="231"/>
    </location>
</feature>
<dbReference type="CDD" id="cd00112">
    <property type="entry name" value="LDLa"/>
    <property type="match status" value="4"/>
</dbReference>
<evidence type="ECO:0000256" key="9">
    <source>
        <dbReference type="ARBA" id="ARBA00023136"/>
    </source>
</evidence>
<dbReference type="GO" id="GO:0042562">
    <property type="term" value="F:hormone binding"/>
    <property type="evidence" value="ECO:0007669"/>
    <property type="project" value="TreeGrafter"/>
</dbReference>
<evidence type="ECO:0000313" key="20">
    <source>
        <dbReference type="Proteomes" id="UP000261600"/>
    </source>
</evidence>
<reference evidence="19" key="1">
    <citation type="submission" date="2025-08" db="UniProtKB">
        <authorList>
            <consortium name="Ensembl"/>
        </authorList>
    </citation>
    <scope>IDENTIFICATION</scope>
</reference>
<dbReference type="InterPro" id="IPR036055">
    <property type="entry name" value="LDL_receptor-like_sf"/>
</dbReference>
<evidence type="ECO:0000259" key="18">
    <source>
        <dbReference type="SMART" id="SM00181"/>
    </source>
</evidence>
<dbReference type="PROSITE" id="PS51120">
    <property type="entry name" value="LDLRB"/>
    <property type="match status" value="2"/>
</dbReference>
<evidence type="ECO:0000259" key="17">
    <source>
        <dbReference type="SMART" id="SM00179"/>
    </source>
</evidence>
<feature type="domain" description="EGF-like" evidence="18">
    <location>
        <begin position="235"/>
        <end position="271"/>
    </location>
</feature>
<dbReference type="InterPro" id="IPR000152">
    <property type="entry name" value="EGF-type_Asp/Asn_hydroxyl_site"/>
</dbReference>
<keyword evidence="12" id="KW-0325">Glycoprotein</keyword>
<dbReference type="GO" id="GO:0043235">
    <property type="term" value="C:receptor complex"/>
    <property type="evidence" value="ECO:0007669"/>
    <property type="project" value="TreeGrafter"/>
</dbReference>
<dbReference type="Pfam" id="PF14670">
    <property type="entry name" value="FXa_inhibition"/>
    <property type="match status" value="1"/>
</dbReference>
<dbReference type="SMART" id="SM00192">
    <property type="entry name" value="LDLa"/>
    <property type="match status" value="4"/>
</dbReference>